<gene>
    <name evidence="2" type="ORF">FGO68_gene8947</name>
</gene>
<evidence type="ECO:0000313" key="2">
    <source>
        <dbReference type="EMBL" id="TNV80652.1"/>
    </source>
</evidence>
<dbReference type="EMBL" id="RRYP01007227">
    <property type="protein sequence ID" value="TNV80652.1"/>
    <property type="molecule type" value="Genomic_DNA"/>
</dbReference>
<protein>
    <submittedName>
        <fullName evidence="2">Uncharacterized protein</fullName>
    </submittedName>
</protein>
<sequence>MSQSMLLNSRAFIIRVSSRRLWFFRNKLCTTLLSLSRPLFALSLFQVFHPIFPHRSNEIDHHCLFKARWLMLPLQLESMVSTLILEKLPISALSVLFNLVLSALCIEYVSAKLAFNIIELMLIKVYCTLQTLIVVLLPIYYVDVTLGCSPVGHYFPIEVIKLMQPHPSLEVVQLFLDLISFGADIRNLNTKGSFDHSPDPREACTILPPVLHISRLPSNNWIYVHLVILRLKLLIFIRHLFSHHLRPICLGEAPPVEPVANWGVSVDGEYGRGDVYLVGTQCEYTVRSRSQLQ</sequence>
<proteinExistence type="predicted"/>
<keyword evidence="1" id="KW-0472">Membrane</keyword>
<keyword evidence="3" id="KW-1185">Reference proteome</keyword>
<evidence type="ECO:0000256" key="1">
    <source>
        <dbReference type="SAM" id="Phobius"/>
    </source>
</evidence>
<keyword evidence="1" id="KW-1133">Transmembrane helix</keyword>
<keyword evidence="1" id="KW-0812">Transmembrane</keyword>
<reference evidence="2" key="1">
    <citation type="submission" date="2019-06" db="EMBL/GenBank/DDBJ databases">
        <authorList>
            <person name="Zheng W."/>
        </authorList>
    </citation>
    <scope>NUCLEOTIDE SEQUENCE</scope>
    <source>
        <strain evidence="2">QDHG01</strain>
    </source>
</reference>
<accession>A0A8J8NSA2</accession>
<organism evidence="2 3">
    <name type="scientific">Halteria grandinella</name>
    <dbReference type="NCBI Taxonomy" id="5974"/>
    <lineage>
        <taxon>Eukaryota</taxon>
        <taxon>Sar</taxon>
        <taxon>Alveolata</taxon>
        <taxon>Ciliophora</taxon>
        <taxon>Intramacronucleata</taxon>
        <taxon>Spirotrichea</taxon>
        <taxon>Stichotrichia</taxon>
        <taxon>Sporadotrichida</taxon>
        <taxon>Halteriidae</taxon>
        <taxon>Halteria</taxon>
    </lineage>
</organism>
<name>A0A8J8NSA2_HALGN</name>
<comment type="caution">
    <text evidence="2">The sequence shown here is derived from an EMBL/GenBank/DDBJ whole genome shotgun (WGS) entry which is preliminary data.</text>
</comment>
<dbReference type="Proteomes" id="UP000785679">
    <property type="component" value="Unassembled WGS sequence"/>
</dbReference>
<evidence type="ECO:0000313" key="3">
    <source>
        <dbReference type="Proteomes" id="UP000785679"/>
    </source>
</evidence>
<feature type="transmembrane region" description="Helical" evidence="1">
    <location>
        <begin position="88"/>
        <end position="109"/>
    </location>
</feature>
<dbReference type="AlphaFoldDB" id="A0A8J8NSA2"/>